<keyword evidence="3" id="KW-0804">Transcription</keyword>
<sequence>MLTPKRHQLIEQELSKKQMVTIQDLVDITGASESTIRRDLSELEKQSRLIRVHGGASIKNAGKQELSVPEKSSKNITEKKAIAAYATDLVEDYDCIYLDAGTTTFEMIPFLTNKNITVVTNGITHLDALSQFGIPTYLVGGLVKYNTSALIGQFARMSLLNYRFDKCFLGVNGIHAEYAYTTPDPEEAAIKQTALELSQKSFILADSSKLDQVSFTKIADLKAATIIINQTDHQMLNAINKKTNVKVVS</sequence>
<evidence type="ECO:0000256" key="3">
    <source>
        <dbReference type="ARBA" id="ARBA00023163"/>
    </source>
</evidence>
<dbReference type="InterPro" id="IPR036390">
    <property type="entry name" value="WH_DNA-bd_sf"/>
</dbReference>
<protein>
    <submittedName>
        <fullName evidence="5">DeoR family transcriptional regulator</fullName>
    </submittedName>
</protein>
<evidence type="ECO:0000259" key="4">
    <source>
        <dbReference type="PROSITE" id="PS51000"/>
    </source>
</evidence>
<evidence type="ECO:0000256" key="2">
    <source>
        <dbReference type="ARBA" id="ARBA00023125"/>
    </source>
</evidence>
<dbReference type="Pfam" id="PF00455">
    <property type="entry name" value="DeoRC"/>
    <property type="match status" value="1"/>
</dbReference>
<dbReference type="OrthoDB" id="9797223at2"/>
<dbReference type="InterPro" id="IPR014036">
    <property type="entry name" value="DeoR-like_C"/>
</dbReference>
<dbReference type="RefSeq" id="WP_113868873.1">
    <property type="nucleotide sequence ID" value="NZ_BAABQN010000008.1"/>
</dbReference>
<dbReference type="SUPFAM" id="SSF46785">
    <property type="entry name" value="Winged helix' DNA-binding domain"/>
    <property type="match status" value="1"/>
</dbReference>
<dbReference type="STRING" id="200904.GCA_900168775_00871"/>
<dbReference type="InterPro" id="IPR036388">
    <property type="entry name" value="WH-like_DNA-bd_sf"/>
</dbReference>
<accession>A0A366E6N8</accession>
<evidence type="ECO:0000313" key="5">
    <source>
        <dbReference type="EMBL" id="RBO98030.1"/>
    </source>
</evidence>
<dbReference type="InterPro" id="IPR001034">
    <property type="entry name" value="DeoR_HTH"/>
</dbReference>
<dbReference type="InterPro" id="IPR050313">
    <property type="entry name" value="Carb_Metab_HTH_regulators"/>
</dbReference>
<dbReference type="GO" id="GO:0003700">
    <property type="term" value="F:DNA-binding transcription factor activity"/>
    <property type="evidence" value="ECO:0007669"/>
    <property type="project" value="InterPro"/>
</dbReference>
<comment type="caution">
    <text evidence="5">The sequence shown here is derived from an EMBL/GenBank/DDBJ whole genome shotgun (WGS) entry which is preliminary data.</text>
</comment>
<dbReference type="InterPro" id="IPR037171">
    <property type="entry name" value="NagB/RpiA_transferase-like"/>
</dbReference>
<dbReference type="Gene3D" id="1.10.10.10">
    <property type="entry name" value="Winged helix-like DNA-binding domain superfamily/Winged helix DNA-binding domain"/>
    <property type="match status" value="1"/>
</dbReference>
<evidence type="ECO:0000313" key="6">
    <source>
        <dbReference type="Proteomes" id="UP000252254"/>
    </source>
</evidence>
<keyword evidence="1" id="KW-0805">Transcription regulation</keyword>
<dbReference type="Proteomes" id="UP000252254">
    <property type="component" value="Unassembled WGS sequence"/>
</dbReference>
<evidence type="ECO:0000256" key="1">
    <source>
        <dbReference type="ARBA" id="ARBA00023015"/>
    </source>
</evidence>
<organism evidence="5 6">
    <name type="scientific">Paraliobacillus ryukyuensis</name>
    <dbReference type="NCBI Taxonomy" id="200904"/>
    <lineage>
        <taxon>Bacteria</taxon>
        <taxon>Bacillati</taxon>
        <taxon>Bacillota</taxon>
        <taxon>Bacilli</taxon>
        <taxon>Bacillales</taxon>
        <taxon>Bacillaceae</taxon>
        <taxon>Paraliobacillus</taxon>
    </lineage>
</organism>
<dbReference type="SUPFAM" id="SSF100950">
    <property type="entry name" value="NagB/RpiA/CoA transferase-like"/>
    <property type="match status" value="1"/>
</dbReference>
<dbReference type="PROSITE" id="PS00894">
    <property type="entry name" value="HTH_DEOR_1"/>
    <property type="match status" value="1"/>
</dbReference>
<dbReference type="InterPro" id="IPR018356">
    <property type="entry name" value="Tscrpt_reg_HTH_DeoR_CS"/>
</dbReference>
<dbReference type="SMART" id="SM00420">
    <property type="entry name" value="HTH_DEOR"/>
    <property type="match status" value="1"/>
</dbReference>
<keyword evidence="2" id="KW-0238">DNA-binding</keyword>
<name>A0A366E6N8_9BACI</name>
<reference evidence="5 6" key="1">
    <citation type="submission" date="2018-06" db="EMBL/GenBank/DDBJ databases">
        <title>Genomic Encyclopedia of Type Strains, Phase IV (KMG-IV): sequencing the most valuable type-strain genomes for metagenomic binning, comparative biology and taxonomic classification.</title>
        <authorList>
            <person name="Goeker M."/>
        </authorList>
    </citation>
    <scope>NUCLEOTIDE SEQUENCE [LARGE SCALE GENOMIC DNA]</scope>
    <source>
        <strain evidence="5 6">DSM 15140</strain>
    </source>
</reference>
<dbReference type="SMART" id="SM01134">
    <property type="entry name" value="DeoRC"/>
    <property type="match status" value="1"/>
</dbReference>
<gene>
    <name evidence="5" type="ORF">DES48_10650</name>
</gene>
<dbReference type="PRINTS" id="PR00037">
    <property type="entry name" value="HTHLACR"/>
</dbReference>
<dbReference type="PANTHER" id="PTHR30363:SF56">
    <property type="entry name" value="TRANSCRIPTIONAL REGULATOR, DEOR FAMILY"/>
    <property type="match status" value="1"/>
</dbReference>
<proteinExistence type="predicted"/>
<feature type="domain" description="HTH deoR-type" evidence="4">
    <location>
        <begin position="3"/>
        <end position="58"/>
    </location>
</feature>
<dbReference type="PROSITE" id="PS51000">
    <property type="entry name" value="HTH_DEOR_2"/>
    <property type="match status" value="1"/>
</dbReference>
<dbReference type="EMBL" id="QNRI01000006">
    <property type="protein sequence ID" value="RBO98030.1"/>
    <property type="molecule type" value="Genomic_DNA"/>
</dbReference>
<keyword evidence="6" id="KW-1185">Reference proteome</keyword>
<dbReference type="AlphaFoldDB" id="A0A366E6N8"/>
<dbReference type="PANTHER" id="PTHR30363">
    <property type="entry name" value="HTH-TYPE TRANSCRIPTIONAL REGULATOR SRLR-RELATED"/>
    <property type="match status" value="1"/>
</dbReference>
<dbReference type="Pfam" id="PF08220">
    <property type="entry name" value="HTH_DeoR"/>
    <property type="match status" value="1"/>
</dbReference>
<dbReference type="GO" id="GO:0003677">
    <property type="term" value="F:DNA binding"/>
    <property type="evidence" value="ECO:0007669"/>
    <property type="project" value="UniProtKB-KW"/>
</dbReference>
<dbReference type="Gene3D" id="3.40.50.1360">
    <property type="match status" value="1"/>
</dbReference>